<gene>
    <name evidence="2" type="ORF">SCFA_620002</name>
</gene>
<reference evidence="2" key="1">
    <citation type="submission" date="2019-03" db="EMBL/GenBank/DDBJ databases">
        <authorList>
            <person name="Hao L."/>
        </authorList>
    </citation>
    <scope>NUCLEOTIDE SEQUENCE</scope>
</reference>
<dbReference type="InterPro" id="IPR036641">
    <property type="entry name" value="HPT_dom_sf"/>
</dbReference>
<dbReference type="EMBL" id="CAADRM010000128">
    <property type="protein sequence ID" value="VFU17142.1"/>
    <property type="molecule type" value="Genomic_DNA"/>
</dbReference>
<evidence type="ECO:0000259" key="1">
    <source>
        <dbReference type="PROSITE" id="PS50894"/>
    </source>
</evidence>
<feature type="domain" description="HPt" evidence="1">
    <location>
        <begin position="95"/>
        <end position="188"/>
    </location>
</feature>
<organism evidence="2">
    <name type="scientific">anaerobic digester metagenome</name>
    <dbReference type="NCBI Taxonomy" id="1263854"/>
    <lineage>
        <taxon>unclassified sequences</taxon>
        <taxon>metagenomes</taxon>
        <taxon>ecological metagenomes</taxon>
    </lineage>
</organism>
<sequence>MIGLVPPHLKGEHVRGDHLPFTAALTSMPGSGFEIMVAVVHYTRECHYIFKTYLPMERKSCVSGKRGGITMTSAPAKQDEIPIDLERAVREFDADREFLLELVRGFLNNVRGQVETIRAAMEKGDAETVRREAHSIKGGAANICAESLSLAAWKLETAGKSGSLDNGGEMLGELQHEFSRLEGYVRNELGGGE</sequence>
<name>A0A485M380_9ZZZZ</name>
<protein>
    <recommendedName>
        <fullName evidence="1">HPt domain-containing protein</fullName>
    </recommendedName>
</protein>
<dbReference type="InterPro" id="IPR008207">
    <property type="entry name" value="Sig_transdc_His_kin_Hpt_dom"/>
</dbReference>
<dbReference type="Gene3D" id="1.20.120.160">
    <property type="entry name" value="HPT domain"/>
    <property type="match status" value="1"/>
</dbReference>
<evidence type="ECO:0000313" key="2">
    <source>
        <dbReference type="EMBL" id="VFU17142.1"/>
    </source>
</evidence>
<accession>A0A485M380</accession>
<dbReference type="AlphaFoldDB" id="A0A485M380"/>
<dbReference type="CDD" id="cd00088">
    <property type="entry name" value="HPT"/>
    <property type="match status" value="1"/>
</dbReference>
<dbReference type="Pfam" id="PF01627">
    <property type="entry name" value="Hpt"/>
    <property type="match status" value="1"/>
</dbReference>
<dbReference type="GO" id="GO:0000160">
    <property type="term" value="P:phosphorelay signal transduction system"/>
    <property type="evidence" value="ECO:0007669"/>
    <property type="project" value="InterPro"/>
</dbReference>
<proteinExistence type="predicted"/>
<dbReference type="PROSITE" id="PS50894">
    <property type="entry name" value="HPT"/>
    <property type="match status" value="1"/>
</dbReference>
<dbReference type="SUPFAM" id="SSF47226">
    <property type="entry name" value="Histidine-containing phosphotransfer domain, HPT domain"/>
    <property type="match status" value="1"/>
</dbReference>